<dbReference type="KEGG" id="srd:SD10_28325"/>
<keyword evidence="2" id="KW-0805">Transcription regulation</keyword>
<dbReference type="InterPro" id="IPR014284">
    <property type="entry name" value="RNA_pol_sigma-70_dom"/>
</dbReference>
<dbReference type="InterPro" id="IPR013325">
    <property type="entry name" value="RNA_pol_sigma_r2"/>
</dbReference>
<sequence length="183" mass="21871">MDNNQSDLHLIYLIKEDDSKALDSLFRKYYSSLCQFAAQLSKRDDIAQEIVADVFVRLWEKRKTLNLQYHVRSYLYKATRYTAINYIHHELKEFEELDDNTQEETYTPLDALMFQELEIYVASRINQLPEKRRIIFQLNRFEGFTYSEIADILNISVKTVENQMGHALKQLRVLFNRVEQSMN</sequence>
<evidence type="ECO:0000256" key="2">
    <source>
        <dbReference type="ARBA" id="ARBA00023015"/>
    </source>
</evidence>
<dbReference type="GO" id="GO:0003677">
    <property type="term" value="F:DNA binding"/>
    <property type="evidence" value="ECO:0007669"/>
    <property type="project" value="InterPro"/>
</dbReference>
<comment type="similarity">
    <text evidence="1">Belongs to the sigma-70 factor family. ECF subfamily.</text>
</comment>
<dbReference type="Gene3D" id="1.10.10.10">
    <property type="entry name" value="Winged helix-like DNA-binding domain superfamily/Winged helix DNA-binding domain"/>
    <property type="match status" value="1"/>
</dbReference>
<dbReference type="OrthoDB" id="1524077at2"/>
<dbReference type="PATRIC" id="fig|1379870.5.peg.6109"/>
<evidence type="ECO:0000259" key="6">
    <source>
        <dbReference type="Pfam" id="PF08281"/>
    </source>
</evidence>
<feature type="domain" description="RNA polymerase sigma factor 70 region 4 type 2" evidence="6">
    <location>
        <begin position="122"/>
        <end position="171"/>
    </location>
</feature>
<evidence type="ECO:0000256" key="4">
    <source>
        <dbReference type="ARBA" id="ARBA00023163"/>
    </source>
</evidence>
<dbReference type="STRING" id="1379870.SD10_28325"/>
<keyword evidence="8" id="KW-1185">Reference proteome</keyword>
<organism evidence="7 8">
    <name type="scientific">Spirosoma radiotolerans</name>
    <dbReference type="NCBI Taxonomy" id="1379870"/>
    <lineage>
        <taxon>Bacteria</taxon>
        <taxon>Pseudomonadati</taxon>
        <taxon>Bacteroidota</taxon>
        <taxon>Cytophagia</taxon>
        <taxon>Cytophagales</taxon>
        <taxon>Cytophagaceae</taxon>
        <taxon>Spirosoma</taxon>
    </lineage>
</organism>
<dbReference type="SUPFAM" id="SSF88659">
    <property type="entry name" value="Sigma3 and sigma4 domains of RNA polymerase sigma factors"/>
    <property type="match status" value="1"/>
</dbReference>
<accession>A0A0E4A0N3</accession>
<dbReference type="PANTHER" id="PTHR43133:SF46">
    <property type="entry name" value="RNA POLYMERASE SIGMA-70 FACTOR ECF SUBFAMILY"/>
    <property type="match status" value="1"/>
</dbReference>
<evidence type="ECO:0000256" key="3">
    <source>
        <dbReference type="ARBA" id="ARBA00023082"/>
    </source>
</evidence>
<dbReference type="CDD" id="cd06171">
    <property type="entry name" value="Sigma70_r4"/>
    <property type="match status" value="1"/>
</dbReference>
<dbReference type="SUPFAM" id="SSF88946">
    <property type="entry name" value="Sigma2 domain of RNA polymerase sigma factors"/>
    <property type="match status" value="1"/>
</dbReference>
<dbReference type="InterPro" id="IPR039425">
    <property type="entry name" value="RNA_pol_sigma-70-like"/>
</dbReference>
<dbReference type="InterPro" id="IPR013324">
    <property type="entry name" value="RNA_pol_sigma_r3/r4-like"/>
</dbReference>
<evidence type="ECO:0000313" key="8">
    <source>
        <dbReference type="Proteomes" id="UP000033054"/>
    </source>
</evidence>
<dbReference type="PANTHER" id="PTHR43133">
    <property type="entry name" value="RNA POLYMERASE ECF-TYPE SIGMA FACTO"/>
    <property type="match status" value="1"/>
</dbReference>
<feature type="domain" description="RNA polymerase sigma-70 region 2" evidence="5">
    <location>
        <begin position="25"/>
        <end position="87"/>
    </location>
</feature>
<evidence type="ECO:0000256" key="1">
    <source>
        <dbReference type="ARBA" id="ARBA00010641"/>
    </source>
</evidence>
<dbReference type="InterPro" id="IPR036388">
    <property type="entry name" value="WH-like_DNA-bd_sf"/>
</dbReference>
<dbReference type="RefSeq" id="WP_046578792.1">
    <property type="nucleotide sequence ID" value="NZ_CP010429.1"/>
</dbReference>
<dbReference type="Pfam" id="PF08281">
    <property type="entry name" value="Sigma70_r4_2"/>
    <property type="match status" value="1"/>
</dbReference>
<dbReference type="InterPro" id="IPR014327">
    <property type="entry name" value="RNA_pol_sigma70_bacteroid"/>
</dbReference>
<dbReference type="HOGENOM" id="CLU_047691_4_2_10"/>
<dbReference type="Pfam" id="PF04542">
    <property type="entry name" value="Sigma70_r2"/>
    <property type="match status" value="1"/>
</dbReference>
<dbReference type="NCBIfam" id="TIGR02937">
    <property type="entry name" value="sigma70-ECF"/>
    <property type="match status" value="1"/>
</dbReference>
<evidence type="ECO:0000313" key="7">
    <source>
        <dbReference type="EMBL" id="AKD58222.1"/>
    </source>
</evidence>
<dbReference type="EMBL" id="CP010429">
    <property type="protein sequence ID" value="AKD58222.1"/>
    <property type="molecule type" value="Genomic_DNA"/>
</dbReference>
<evidence type="ECO:0000259" key="5">
    <source>
        <dbReference type="Pfam" id="PF04542"/>
    </source>
</evidence>
<dbReference type="NCBIfam" id="TIGR02985">
    <property type="entry name" value="Sig70_bacteroi1"/>
    <property type="match status" value="1"/>
</dbReference>
<reference evidence="7 8" key="1">
    <citation type="journal article" date="2014" name="Curr. Microbiol.">
        <title>Spirosoma radiotolerans sp. nov., a gamma-radiation-resistant bacterium isolated from gamma ray-irradiated soil.</title>
        <authorList>
            <person name="Lee J.J."/>
            <person name="Srinivasan S."/>
            <person name="Lim S."/>
            <person name="Joe M."/>
            <person name="Im S."/>
            <person name="Bae S.I."/>
            <person name="Park K.R."/>
            <person name="Han J.H."/>
            <person name="Park S.H."/>
            <person name="Joo B.M."/>
            <person name="Park S.J."/>
            <person name="Kim M.K."/>
        </authorList>
    </citation>
    <scope>NUCLEOTIDE SEQUENCE [LARGE SCALE GENOMIC DNA]</scope>
    <source>
        <strain evidence="7 8">DG5A</strain>
    </source>
</reference>
<dbReference type="AlphaFoldDB" id="A0A0E4A0N3"/>
<proteinExistence type="inferred from homology"/>
<dbReference type="InterPro" id="IPR013249">
    <property type="entry name" value="RNA_pol_sigma70_r4_t2"/>
</dbReference>
<gene>
    <name evidence="7" type="ORF">SD10_28325</name>
</gene>
<name>A0A0E4A0N3_9BACT</name>
<dbReference type="GO" id="GO:0006352">
    <property type="term" value="P:DNA-templated transcription initiation"/>
    <property type="evidence" value="ECO:0007669"/>
    <property type="project" value="InterPro"/>
</dbReference>
<dbReference type="Proteomes" id="UP000033054">
    <property type="component" value="Chromosome"/>
</dbReference>
<dbReference type="GO" id="GO:0016987">
    <property type="term" value="F:sigma factor activity"/>
    <property type="evidence" value="ECO:0007669"/>
    <property type="project" value="UniProtKB-KW"/>
</dbReference>
<dbReference type="Gene3D" id="1.10.1740.10">
    <property type="match status" value="1"/>
</dbReference>
<keyword evidence="4" id="KW-0804">Transcription</keyword>
<protein>
    <submittedName>
        <fullName evidence="7">ECF subfamily RNA polymerase sigma-24 subunit</fullName>
    </submittedName>
</protein>
<keyword evidence="3" id="KW-0731">Sigma factor</keyword>
<dbReference type="InterPro" id="IPR007627">
    <property type="entry name" value="RNA_pol_sigma70_r2"/>
</dbReference>